<comment type="caution">
    <text evidence="10">The sequence shown here is derived from an EMBL/GenBank/DDBJ whole genome shotgun (WGS) entry which is preliminary data.</text>
</comment>
<comment type="similarity">
    <text evidence="2">Belongs to the amino acid-polyamine-organocation (APC) superfamily. Amino acid transporter (AAT) (TC 2.A.3.1) family.</text>
</comment>
<feature type="transmembrane region" description="Helical" evidence="8">
    <location>
        <begin position="44"/>
        <end position="62"/>
    </location>
</feature>
<dbReference type="Gene3D" id="1.20.1740.10">
    <property type="entry name" value="Amino acid/polyamine transporter I"/>
    <property type="match status" value="1"/>
</dbReference>
<evidence type="ECO:0000313" key="11">
    <source>
        <dbReference type="Proteomes" id="UP000655443"/>
    </source>
</evidence>
<reference evidence="10" key="2">
    <citation type="submission" date="2020-09" db="EMBL/GenBank/DDBJ databases">
        <authorList>
            <person name="Sun Q."/>
            <person name="Ohkuma M."/>
        </authorList>
    </citation>
    <scope>NUCLEOTIDE SEQUENCE</scope>
    <source>
        <strain evidence="10">JCM 4714</strain>
    </source>
</reference>
<evidence type="ECO:0000256" key="4">
    <source>
        <dbReference type="ARBA" id="ARBA00022692"/>
    </source>
</evidence>
<feature type="domain" description="Amino acid permease/ SLC12A" evidence="9">
    <location>
        <begin position="15"/>
        <end position="457"/>
    </location>
</feature>
<feature type="transmembrane region" description="Helical" evidence="8">
    <location>
        <begin position="124"/>
        <end position="145"/>
    </location>
</feature>
<name>A0A918YCF9_9ACTN</name>
<feature type="transmembrane region" description="Helical" evidence="8">
    <location>
        <begin position="400"/>
        <end position="422"/>
    </location>
</feature>
<feature type="transmembrane region" description="Helical" evidence="8">
    <location>
        <begin position="281"/>
        <end position="300"/>
    </location>
</feature>
<evidence type="ECO:0000256" key="8">
    <source>
        <dbReference type="SAM" id="Phobius"/>
    </source>
</evidence>
<keyword evidence="5" id="KW-0029">Amino-acid transport</keyword>
<feature type="transmembrane region" description="Helical" evidence="8">
    <location>
        <begin position="198"/>
        <end position="219"/>
    </location>
</feature>
<sequence length="475" mass="50133">MTPGSGLQAGLKNRHLSMIAIGGVIGAGLFVGSSTGIATAGPGILLSYALVGTLVVLVMRMLGEMSAANPASGSFSAHADRALGRWAGFSIGWLYWFFWVVVLAVEATAGAGILHGWVPGVPQWAWALIVMSVLTATNLVSVGSYGEFEFWFAGIKVVAIGAFIVIGLLAVFGVLPGVHADKASFGNLTDHGGFLPHGPGTILTGVLLVVFSFMGSEIATLAAGESEDPRRAVTKSTNSIIWRIGVFYLGSILVVVSLLPWNDPAIKKEGSYVAALDSLGIAHAGQIMNVIVLTSVLSCLNSGLYTASRMAFSLGQRGDAPKAFARTTSRGVPLAAILASVVFGFVAVFFNYAYPKTVFLFLVNSSGAVALFVWLVICFSQLRMRKIIQREAPEKLVVKMWLYPYLTWVTAAFIVFVLGYMLTDTKGESSGRTTVLLSVGVAAVVVVVSLLKQKFGTDRAESVPPVDAVEKVTTG</sequence>
<gene>
    <name evidence="10" type="ORF">GCM10010339_08160</name>
</gene>
<keyword evidence="11" id="KW-1185">Reference proteome</keyword>
<dbReference type="GO" id="GO:0016020">
    <property type="term" value="C:membrane"/>
    <property type="evidence" value="ECO:0007669"/>
    <property type="project" value="UniProtKB-SubCell"/>
</dbReference>
<evidence type="ECO:0000256" key="5">
    <source>
        <dbReference type="ARBA" id="ARBA00022970"/>
    </source>
</evidence>
<feature type="transmembrane region" description="Helical" evidence="8">
    <location>
        <begin position="157"/>
        <end position="178"/>
    </location>
</feature>
<dbReference type="Pfam" id="PF00324">
    <property type="entry name" value="AA_permease"/>
    <property type="match status" value="1"/>
</dbReference>
<dbReference type="EMBL" id="BMVG01000001">
    <property type="protein sequence ID" value="GHD98949.1"/>
    <property type="molecule type" value="Genomic_DNA"/>
</dbReference>
<keyword evidence="7 8" id="KW-0472">Membrane</keyword>
<dbReference type="RefSeq" id="WP_189948534.1">
    <property type="nucleotide sequence ID" value="NZ_BMVG01000001.1"/>
</dbReference>
<feature type="transmembrane region" description="Helical" evidence="8">
    <location>
        <begin position="358"/>
        <end position="379"/>
    </location>
</feature>
<feature type="transmembrane region" description="Helical" evidence="8">
    <location>
        <begin position="93"/>
        <end position="118"/>
    </location>
</feature>
<reference evidence="10" key="1">
    <citation type="journal article" date="2014" name="Int. J. Syst. Evol. Microbiol.">
        <title>Complete genome sequence of Corynebacterium casei LMG S-19264T (=DSM 44701T), isolated from a smear-ripened cheese.</title>
        <authorList>
            <consortium name="US DOE Joint Genome Institute (JGI-PGF)"/>
            <person name="Walter F."/>
            <person name="Albersmeier A."/>
            <person name="Kalinowski J."/>
            <person name="Ruckert C."/>
        </authorList>
    </citation>
    <scope>NUCLEOTIDE SEQUENCE</scope>
    <source>
        <strain evidence="10">JCM 4714</strain>
    </source>
</reference>
<evidence type="ECO:0000256" key="3">
    <source>
        <dbReference type="ARBA" id="ARBA00022448"/>
    </source>
</evidence>
<evidence type="ECO:0000256" key="1">
    <source>
        <dbReference type="ARBA" id="ARBA00004141"/>
    </source>
</evidence>
<dbReference type="AlphaFoldDB" id="A0A918YCF9"/>
<keyword evidence="3" id="KW-0813">Transport</keyword>
<evidence type="ECO:0000259" key="9">
    <source>
        <dbReference type="Pfam" id="PF00324"/>
    </source>
</evidence>
<evidence type="ECO:0000256" key="6">
    <source>
        <dbReference type="ARBA" id="ARBA00022989"/>
    </source>
</evidence>
<feature type="transmembrane region" description="Helical" evidence="8">
    <location>
        <begin position="240"/>
        <end position="261"/>
    </location>
</feature>
<dbReference type="GO" id="GO:0006865">
    <property type="term" value="P:amino acid transport"/>
    <property type="evidence" value="ECO:0007669"/>
    <property type="project" value="UniProtKB-KW"/>
</dbReference>
<feature type="transmembrane region" description="Helical" evidence="8">
    <location>
        <begin position="16"/>
        <end position="38"/>
    </location>
</feature>
<dbReference type="PANTHER" id="PTHR43495">
    <property type="entry name" value="GABA PERMEASE"/>
    <property type="match status" value="1"/>
</dbReference>
<keyword evidence="6 8" id="KW-1133">Transmembrane helix</keyword>
<dbReference type="PIRSF" id="PIRSF006060">
    <property type="entry name" value="AA_transporter"/>
    <property type="match status" value="1"/>
</dbReference>
<dbReference type="Proteomes" id="UP000655443">
    <property type="component" value="Unassembled WGS sequence"/>
</dbReference>
<feature type="transmembrane region" description="Helical" evidence="8">
    <location>
        <begin position="332"/>
        <end position="352"/>
    </location>
</feature>
<dbReference type="PROSITE" id="PS00218">
    <property type="entry name" value="AMINO_ACID_PERMEASE_1"/>
    <property type="match status" value="1"/>
</dbReference>
<comment type="subcellular location">
    <subcellularLocation>
        <location evidence="1">Membrane</location>
        <topology evidence="1">Multi-pass membrane protein</topology>
    </subcellularLocation>
</comment>
<keyword evidence="4 8" id="KW-0812">Transmembrane</keyword>
<feature type="transmembrane region" description="Helical" evidence="8">
    <location>
        <begin position="434"/>
        <end position="451"/>
    </location>
</feature>
<dbReference type="GO" id="GO:0055085">
    <property type="term" value="P:transmembrane transport"/>
    <property type="evidence" value="ECO:0007669"/>
    <property type="project" value="InterPro"/>
</dbReference>
<protein>
    <submittedName>
        <fullName evidence="10">Amino acid ABC transporter permease</fullName>
    </submittedName>
</protein>
<dbReference type="InterPro" id="IPR004840">
    <property type="entry name" value="Amino_acid_permease_CS"/>
</dbReference>
<organism evidence="10 11">
    <name type="scientific">Streptomyces alanosinicus</name>
    <dbReference type="NCBI Taxonomy" id="68171"/>
    <lineage>
        <taxon>Bacteria</taxon>
        <taxon>Bacillati</taxon>
        <taxon>Actinomycetota</taxon>
        <taxon>Actinomycetes</taxon>
        <taxon>Kitasatosporales</taxon>
        <taxon>Streptomycetaceae</taxon>
        <taxon>Streptomyces</taxon>
    </lineage>
</organism>
<proteinExistence type="inferred from homology"/>
<evidence type="ECO:0000256" key="2">
    <source>
        <dbReference type="ARBA" id="ARBA00008583"/>
    </source>
</evidence>
<dbReference type="PANTHER" id="PTHR43495:SF5">
    <property type="entry name" value="GAMMA-AMINOBUTYRIC ACID PERMEASE"/>
    <property type="match status" value="1"/>
</dbReference>
<accession>A0A918YCF9</accession>
<evidence type="ECO:0000256" key="7">
    <source>
        <dbReference type="ARBA" id="ARBA00023136"/>
    </source>
</evidence>
<dbReference type="FunFam" id="1.20.1740.10:FF:000001">
    <property type="entry name" value="Amino acid permease"/>
    <property type="match status" value="1"/>
</dbReference>
<dbReference type="InterPro" id="IPR004841">
    <property type="entry name" value="AA-permease/SLC12A_dom"/>
</dbReference>
<evidence type="ECO:0000313" key="10">
    <source>
        <dbReference type="EMBL" id="GHD98949.1"/>
    </source>
</evidence>